<feature type="transmembrane region" description="Helical" evidence="5">
    <location>
        <begin position="12"/>
        <end position="36"/>
    </location>
</feature>
<dbReference type="PANTHER" id="PTHR23294:SF59">
    <property type="entry name" value="UNC93-LIKE PROTEIN C922.05C"/>
    <property type="match status" value="1"/>
</dbReference>
<evidence type="ECO:0000256" key="5">
    <source>
        <dbReference type="SAM" id="Phobius"/>
    </source>
</evidence>
<dbReference type="GO" id="GO:0016020">
    <property type="term" value="C:membrane"/>
    <property type="evidence" value="ECO:0007669"/>
    <property type="project" value="UniProtKB-SubCell"/>
</dbReference>
<gene>
    <name evidence="6" type="ORF">N0F65_006722</name>
</gene>
<evidence type="ECO:0000256" key="3">
    <source>
        <dbReference type="ARBA" id="ARBA00022989"/>
    </source>
</evidence>
<keyword evidence="4 5" id="KW-0472">Membrane</keyword>
<feature type="transmembrane region" description="Helical" evidence="5">
    <location>
        <begin position="149"/>
        <end position="168"/>
    </location>
</feature>
<name>A0AAV2Z7J4_9STRA</name>
<dbReference type="InterPro" id="IPR010291">
    <property type="entry name" value="Ion_channel_UNC-93"/>
</dbReference>
<feature type="transmembrane region" description="Helical" evidence="5">
    <location>
        <begin position="194"/>
        <end position="213"/>
    </location>
</feature>
<evidence type="ECO:0000313" key="6">
    <source>
        <dbReference type="EMBL" id="DBA01989.1"/>
    </source>
</evidence>
<dbReference type="EMBL" id="DAKRPA010000038">
    <property type="protein sequence ID" value="DBA01989.1"/>
    <property type="molecule type" value="Genomic_DNA"/>
</dbReference>
<dbReference type="InterPro" id="IPR036259">
    <property type="entry name" value="MFS_trans_sf"/>
</dbReference>
<feature type="transmembrane region" description="Helical" evidence="5">
    <location>
        <begin position="461"/>
        <end position="482"/>
    </location>
</feature>
<feature type="transmembrane region" description="Helical" evidence="5">
    <location>
        <begin position="352"/>
        <end position="373"/>
    </location>
</feature>
<evidence type="ECO:0000313" key="7">
    <source>
        <dbReference type="Proteomes" id="UP001146120"/>
    </source>
</evidence>
<dbReference type="Gene3D" id="1.20.1250.20">
    <property type="entry name" value="MFS general substrate transporter like domains"/>
    <property type="match status" value="1"/>
</dbReference>
<organism evidence="6 7">
    <name type="scientific">Lagenidium giganteum</name>
    <dbReference type="NCBI Taxonomy" id="4803"/>
    <lineage>
        <taxon>Eukaryota</taxon>
        <taxon>Sar</taxon>
        <taxon>Stramenopiles</taxon>
        <taxon>Oomycota</taxon>
        <taxon>Peronosporomycetes</taxon>
        <taxon>Pythiales</taxon>
        <taxon>Pythiaceae</taxon>
    </lineage>
</organism>
<feature type="transmembrane region" description="Helical" evidence="5">
    <location>
        <begin position="233"/>
        <end position="254"/>
    </location>
</feature>
<feature type="transmembrane region" description="Helical" evidence="5">
    <location>
        <begin position="86"/>
        <end position="107"/>
    </location>
</feature>
<keyword evidence="3 5" id="KW-1133">Transmembrane helix</keyword>
<feature type="transmembrane region" description="Helical" evidence="5">
    <location>
        <begin position="322"/>
        <end position="340"/>
    </location>
</feature>
<dbReference type="AlphaFoldDB" id="A0AAV2Z7J4"/>
<dbReference type="Pfam" id="PF05978">
    <property type="entry name" value="UNC-93"/>
    <property type="match status" value="2"/>
</dbReference>
<dbReference type="InterPro" id="IPR051617">
    <property type="entry name" value="UNC-93-like_regulator"/>
</dbReference>
<sequence length="537" mass="59401">MAYPTREPKGFYFSVFWIVFNLGATLGGLVTFATCIRCQHRHNVQRNDGTFVKSLQPSIPVHTDHGSLACQYPEMPPPKPNPGASALSQILIISLTCFCCPGLFNALSSVASGIADPSIAYNGTSILYAFFAIFGLVAGGLVNVLGPKYTLFIGTWGYVLYTGSLLYMEHNKMLTVDPKDANKTLTTYSMLARMLYYVACGVLGMAAGLVWTAQGQMCMAYPTQETKGIYFSVFWIIFNLGATIGGIITFATNYNSNASGASTGTYVAFLIMMSMGACLSLLLAKPEHVQRNDGTFVQVCKLPDWRTEALASLKVFVDPKMLLLLPLFAYSNWFYTYHSFYNVGLFNARSGGLGSVFYWGAQMVGAYTFGQYLDKPGVSRRTRALKSLGMLFVLTSTMWGLGLWAQVSYGIPLPQHHKFDFKDIEYWVPFLLYGYYGLCDAICQMWSYWLMGQISDDIKVLGLYSGYYKAVQSAMGATSWQIGASQVDPVTQLLINWVLSVVGMAGAYISIRVYVYEYSYATDHEYDMSISPSKVAV</sequence>
<feature type="transmembrane region" description="Helical" evidence="5">
    <location>
        <begin position="426"/>
        <end position="449"/>
    </location>
</feature>
<feature type="transmembrane region" description="Helical" evidence="5">
    <location>
        <begin position="385"/>
        <end position="406"/>
    </location>
</feature>
<dbReference type="PANTHER" id="PTHR23294">
    <property type="entry name" value="ET TRANSLATION PRODUCT-RELATED"/>
    <property type="match status" value="1"/>
</dbReference>
<protein>
    <submittedName>
        <fullName evidence="6">Uncharacterized protein</fullName>
    </submittedName>
</protein>
<feature type="transmembrane region" description="Helical" evidence="5">
    <location>
        <begin position="266"/>
        <end position="284"/>
    </location>
</feature>
<evidence type="ECO:0000256" key="1">
    <source>
        <dbReference type="ARBA" id="ARBA00004141"/>
    </source>
</evidence>
<comment type="subcellular location">
    <subcellularLocation>
        <location evidence="1">Membrane</location>
        <topology evidence="1">Multi-pass membrane protein</topology>
    </subcellularLocation>
</comment>
<feature type="transmembrane region" description="Helical" evidence="5">
    <location>
        <begin position="494"/>
        <end position="515"/>
    </location>
</feature>
<dbReference type="Proteomes" id="UP001146120">
    <property type="component" value="Unassembled WGS sequence"/>
</dbReference>
<accession>A0AAV2Z7J4</accession>
<keyword evidence="7" id="KW-1185">Reference proteome</keyword>
<reference evidence="6" key="1">
    <citation type="submission" date="2022-11" db="EMBL/GenBank/DDBJ databases">
        <authorList>
            <person name="Morgan W.R."/>
            <person name="Tartar A."/>
        </authorList>
    </citation>
    <scope>NUCLEOTIDE SEQUENCE</scope>
    <source>
        <strain evidence="6">ARSEF 373</strain>
    </source>
</reference>
<feature type="transmembrane region" description="Helical" evidence="5">
    <location>
        <begin position="119"/>
        <end position="142"/>
    </location>
</feature>
<evidence type="ECO:0000256" key="4">
    <source>
        <dbReference type="ARBA" id="ARBA00023136"/>
    </source>
</evidence>
<reference evidence="6" key="2">
    <citation type="journal article" date="2023" name="Microbiol Resour">
        <title>Decontamination and Annotation of the Draft Genome Sequence of the Oomycete Lagenidium giganteum ARSEF 373.</title>
        <authorList>
            <person name="Morgan W.R."/>
            <person name="Tartar A."/>
        </authorList>
    </citation>
    <scope>NUCLEOTIDE SEQUENCE</scope>
    <source>
        <strain evidence="6">ARSEF 373</strain>
    </source>
</reference>
<proteinExistence type="predicted"/>
<keyword evidence="2 5" id="KW-0812">Transmembrane</keyword>
<dbReference type="SUPFAM" id="SSF103473">
    <property type="entry name" value="MFS general substrate transporter"/>
    <property type="match status" value="1"/>
</dbReference>
<comment type="caution">
    <text evidence="6">The sequence shown here is derived from an EMBL/GenBank/DDBJ whole genome shotgun (WGS) entry which is preliminary data.</text>
</comment>
<evidence type="ECO:0000256" key="2">
    <source>
        <dbReference type="ARBA" id="ARBA00022692"/>
    </source>
</evidence>